<keyword evidence="6" id="KW-0677">Repeat</keyword>
<dbReference type="PANTHER" id="PTHR15507">
    <property type="entry name" value="ZINC FINGER PROTEIN RLF"/>
    <property type="match status" value="1"/>
</dbReference>
<feature type="region of interest" description="Disordered" evidence="13">
    <location>
        <begin position="23"/>
        <end position="44"/>
    </location>
</feature>
<comment type="function">
    <text evidence="1">May be involved in transcriptional regulation.</text>
</comment>
<dbReference type="EMBL" id="JABVXQ010000003">
    <property type="protein sequence ID" value="KAF6122797.1"/>
    <property type="molecule type" value="Genomic_DNA"/>
</dbReference>
<evidence type="ECO:0000256" key="5">
    <source>
        <dbReference type="ARBA" id="ARBA00022723"/>
    </source>
</evidence>
<comment type="caution">
    <text evidence="15">The sequence shown here is derived from an EMBL/GenBank/DDBJ whole genome shotgun (WGS) entry which is preliminary data.</text>
</comment>
<keyword evidence="7" id="KW-0863">Zinc-finger</keyword>
<gene>
    <name evidence="15" type="ORF">HJG60_020913</name>
</gene>
<dbReference type="InterPro" id="IPR052251">
    <property type="entry name" value="GH-ZnFinger_Regulators"/>
</dbReference>
<keyword evidence="5" id="KW-0479">Metal-binding</keyword>
<evidence type="ECO:0000256" key="4">
    <source>
        <dbReference type="ARBA" id="ARBA00022553"/>
    </source>
</evidence>
<comment type="subcellular location">
    <subcellularLocation>
        <location evidence="2">Nucleus</location>
    </subcellularLocation>
</comment>
<evidence type="ECO:0000256" key="9">
    <source>
        <dbReference type="ARBA" id="ARBA00023015"/>
    </source>
</evidence>
<dbReference type="Proteomes" id="UP000664940">
    <property type="component" value="Unassembled WGS sequence"/>
</dbReference>
<keyword evidence="8" id="KW-0862">Zinc</keyword>
<proteinExistence type="inferred from homology"/>
<evidence type="ECO:0000256" key="12">
    <source>
        <dbReference type="ARBA" id="ARBA00023242"/>
    </source>
</evidence>
<dbReference type="AlphaFoldDB" id="A0A834EQJ6"/>
<feature type="domain" description="Zinc finger protein Rlf/292/654 TPR repeats" evidence="14">
    <location>
        <begin position="255"/>
        <end position="299"/>
    </location>
</feature>
<evidence type="ECO:0000313" key="15">
    <source>
        <dbReference type="EMBL" id="KAF6122797.1"/>
    </source>
</evidence>
<keyword evidence="12" id="KW-0539">Nucleus</keyword>
<dbReference type="InterPro" id="IPR057986">
    <property type="entry name" value="TPR_Rlf/292/654"/>
</dbReference>
<accession>A0A834EQJ6</accession>
<keyword evidence="11" id="KW-0804">Transcription</keyword>
<keyword evidence="10" id="KW-0238">DNA-binding</keyword>
<organism evidence="15 16">
    <name type="scientific">Phyllostomus discolor</name>
    <name type="common">pale spear-nosed bat</name>
    <dbReference type="NCBI Taxonomy" id="89673"/>
    <lineage>
        <taxon>Eukaryota</taxon>
        <taxon>Metazoa</taxon>
        <taxon>Chordata</taxon>
        <taxon>Craniata</taxon>
        <taxon>Vertebrata</taxon>
        <taxon>Euteleostomi</taxon>
        <taxon>Mammalia</taxon>
        <taxon>Eutheria</taxon>
        <taxon>Laurasiatheria</taxon>
        <taxon>Chiroptera</taxon>
        <taxon>Yangochiroptera</taxon>
        <taxon>Phyllostomidae</taxon>
        <taxon>Phyllostominae</taxon>
        <taxon>Phyllostomus</taxon>
    </lineage>
</organism>
<evidence type="ECO:0000256" key="6">
    <source>
        <dbReference type="ARBA" id="ARBA00022737"/>
    </source>
</evidence>
<dbReference type="GO" id="GO:0005634">
    <property type="term" value="C:nucleus"/>
    <property type="evidence" value="ECO:0007669"/>
    <property type="project" value="UniProtKB-SubCell"/>
</dbReference>
<sequence>MAEEESDQEAERLGEELVAIVESPPGPAGLRVAGSGSGGTGGSSCGGGVVGISSRDYCRRFCQVVEDYAGRWQVPLPQLQVLQTALCCFTSASASFPDECEHVQYVLSSLALSFFELLLFFGRDEFYEEPLKDILGSFQECQNHLRRYGNVNLELVTRIIRDGGPWEDPVLQAVLKAQPASQEIVNKYLSSENPLFFELRARYLIACERIPEAMALIKSCINHPEISKDLYFHQALFTCLFMSPVEDQLFQEHLLKTDCKSGIDIICNTEKEGKTVLALQLCESFLISQLQNGDMYYIW</sequence>
<protein>
    <submittedName>
        <fullName evidence="15">Zinc finger protein 654</fullName>
    </submittedName>
</protein>
<reference evidence="15 16" key="1">
    <citation type="journal article" date="2020" name="Nature">
        <title>Six reference-quality genomes reveal evolution of bat adaptations.</title>
        <authorList>
            <person name="Jebb D."/>
            <person name="Huang Z."/>
            <person name="Pippel M."/>
            <person name="Hughes G.M."/>
            <person name="Lavrichenko K."/>
            <person name="Devanna P."/>
            <person name="Winkler S."/>
            <person name="Jermiin L.S."/>
            <person name="Skirmuntt E.C."/>
            <person name="Katzourakis A."/>
            <person name="Burkitt-Gray L."/>
            <person name="Ray D.A."/>
            <person name="Sullivan K.A.M."/>
            <person name="Roscito J.G."/>
            <person name="Kirilenko B.M."/>
            <person name="Davalos L.M."/>
            <person name="Corthals A.P."/>
            <person name="Power M.L."/>
            <person name="Jones G."/>
            <person name="Ransome R.D."/>
            <person name="Dechmann D.K.N."/>
            <person name="Locatelli A.G."/>
            <person name="Puechmaille S.J."/>
            <person name="Fedrigo O."/>
            <person name="Jarvis E.D."/>
            <person name="Hiller M."/>
            <person name="Vernes S.C."/>
            <person name="Myers E.W."/>
            <person name="Teeling E.C."/>
        </authorList>
    </citation>
    <scope>NUCLEOTIDE SEQUENCE [LARGE SCALE GENOMIC DNA]</scope>
    <source>
        <strain evidence="15">Bat1K_MPI-CBG_1</strain>
    </source>
</reference>
<evidence type="ECO:0000313" key="16">
    <source>
        <dbReference type="Proteomes" id="UP000664940"/>
    </source>
</evidence>
<keyword evidence="4" id="KW-0597">Phosphoprotein</keyword>
<evidence type="ECO:0000259" key="14">
    <source>
        <dbReference type="Pfam" id="PF25580"/>
    </source>
</evidence>
<evidence type="ECO:0000256" key="7">
    <source>
        <dbReference type="ARBA" id="ARBA00022771"/>
    </source>
</evidence>
<dbReference type="GO" id="GO:0003677">
    <property type="term" value="F:DNA binding"/>
    <property type="evidence" value="ECO:0007669"/>
    <property type="project" value="UniProtKB-KW"/>
</dbReference>
<evidence type="ECO:0000256" key="3">
    <source>
        <dbReference type="ARBA" id="ARBA00006991"/>
    </source>
</evidence>
<evidence type="ECO:0000256" key="2">
    <source>
        <dbReference type="ARBA" id="ARBA00004123"/>
    </source>
</evidence>
<evidence type="ECO:0000256" key="10">
    <source>
        <dbReference type="ARBA" id="ARBA00023125"/>
    </source>
</evidence>
<evidence type="ECO:0000256" key="8">
    <source>
        <dbReference type="ARBA" id="ARBA00022833"/>
    </source>
</evidence>
<feature type="compositionally biased region" description="Gly residues" evidence="13">
    <location>
        <begin position="35"/>
        <end position="44"/>
    </location>
</feature>
<evidence type="ECO:0000256" key="11">
    <source>
        <dbReference type="ARBA" id="ARBA00023163"/>
    </source>
</evidence>
<dbReference type="GO" id="GO:0008270">
    <property type="term" value="F:zinc ion binding"/>
    <property type="evidence" value="ECO:0007669"/>
    <property type="project" value="UniProtKB-KW"/>
</dbReference>
<dbReference type="Pfam" id="PF25580">
    <property type="entry name" value="TPR_Rlf"/>
    <property type="match status" value="1"/>
</dbReference>
<dbReference type="GO" id="GO:0000981">
    <property type="term" value="F:DNA-binding transcription factor activity, RNA polymerase II-specific"/>
    <property type="evidence" value="ECO:0007669"/>
    <property type="project" value="TreeGrafter"/>
</dbReference>
<dbReference type="PANTHER" id="PTHR15507:SF16">
    <property type="entry name" value="ZINC FINGER PROTEIN 654"/>
    <property type="match status" value="1"/>
</dbReference>
<evidence type="ECO:0000256" key="13">
    <source>
        <dbReference type="SAM" id="MobiDB-lite"/>
    </source>
</evidence>
<keyword evidence="9" id="KW-0805">Transcription regulation</keyword>
<comment type="similarity">
    <text evidence="3">Belongs to the krueppel C2H2-type zinc-finger protein family.</text>
</comment>
<evidence type="ECO:0000256" key="1">
    <source>
        <dbReference type="ARBA" id="ARBA00003767"/>
    </source>
</evidence>
<name>A0A834EQJ6_9CHIR</name>